<gene>
    <name evidence="8" type="ORF">GCM10009119_09570</name>
</gene>
<comment type="caution">
    <text evidence="8">The sequence shown here is derived from an EMBL/GenBank/DDBJ whole genome shotgun (WGS) entry which is preliminary data.</text>
</comment>
<evidence type="ECO:0000313" key="9">
    <source>
        <dbReference type="Proteomes" id="UP001500469"/>
    </source>
</evidence>
<evidence type="ECO:0000256" key="3">
    <source>
        <dbReference type="ARBA" id="ARBA00023274"/>
    </source>
</evidence>
<dbReference type="InterPro" id="IPR000456">
    <property type="entry name" value="Ribosomal_bL17"/>
</dbReference>
<dbReference type="PANTHER" id="PTHR14413">
    <property type="entry name" value="RIBOSOMAL PROTEIN L17"/>
    <property type="match status" value="1"/>
</dbReference>
<dbReference type="Pfam" id="PF01196">
    <property type="entry name" value="Ribosomal_L17"/>
    <property type="match status" value="1"/>
</dbReference>
<keyword evidence="9" id="KW-1185">Reference proteome</keyword>
<dbReference type="SUPFAM" id="SSF64263">
    <property type="entry name" value="Prokaryotic ribosomal protein L17"/>
    <property type="match status" value="1"/>
</dbReference>
<evidence type="ECO:0000313" key="8">
    <source>
        <dbReference type="EMBL" id="GAA0877989.1"/>
    </source>
</evidence>
<feature type="compositionally biased region" description="Low complexity" evidence="7">
    <location>
        <begin position="120"/>
        <end position="137"/>
    </location>
</feature>
<evidence type="ECO:0000256" key="7">
    <source>
        <dbReference type="SAM" id="MobiDB-lite"/>
    </source>
</evidence>
<dbReference type="PANTHER" id="PTHR14413:SF16">
    <property type="entry name" value="LARGE RIBOSOMAL SUBUNIT PROTEIN BL17M"/>
    <property type="match status" value="1"/>
</dbReference>
<dbReference type="InterPro" id="IPR047859">
    <property type="entry name" value="Ribosomal_bL17_CS"/>
</dbReference>
<dbReference type="PROSITE" id="PS01167">
    <property type="entry name" value="RIBOSOMAL_L17"/>
    <property type="match status" value="1"/>
</dbReference>
<keyword evidence="3 5" id="KW-0687">Ribonucleoprotein</keyword>
<feature type="region of interest" description="Disordered" evidence="7">
    <location>
        <begin position="107"/>
        <end position="159"/>
    </location>
</feature>
<evidence type="ECO:0000256" key="1">
    <source>
        <dbReference type="ARBA" id="ARBA00008777"/>
    </source>
</evidence>
<dbReference type="Proteomes" id="UP001500469">
    <property type="component" value="Unassembled WGS sequence"/>
</dbReference>
<sequence length="159" mass="17420">MLSNMATSLILHKRISTTLAKAKELKKFVEPLVTRAKEDSTHNRRIAFSYLKSKDAIKALFGEVIEKVGTRPGGYTRIIKTGFRLGDNAEMCIIELVDYNELMLKDAQPAKKTTRRSRRSAGAAVEAPAAKATSAPKAEAKTEEPAAPEASAESENEEK</sequence>
<accession>A0ABP3YCN6</accession>
<dbReference type="EMBL" id="BAAAFI010000002">
    <property type="protein sequence ID" value="GAA0877989.1"/>
    <property type="molecule type" value="Genomic_DNA"/>
</dbReference>
<reference evidence="9" key="1">
    <citation type="journal article" date="2019" name="Int. J. Syst. Evol. Microbiol.">
        <title>The Global Catalogue of Microorganisms (GCM) 10K type strain sequencing project: providing services to taxonomists for standard genome sequencing and annotation.</title>
        <authorList>
            <consortium name="The Broad Institute Genomics Platform"/>
            <consortium name="The Broad Institute Genome Sequencing Center for Infectious Disease"/>
            <person name="Wu L."/>
            <person name="Ma J."/>
        </authorList>
    </citation>
    <scope>NUCLEOTIDE SEQUENCE [LARGE SCALE GENOMIC DNA]</scope>
    <source>
        <strain evidence="9">JCM 16112</strain>
    </source>
</reference>
<keyword evidence="2 5" id="KW-0689">Ribosomal protein</keyword>
<proteinExistence type="inferred from homology"/>
<protein>
    <recommendedName>
        <fullName evidence="4 6">50S ribosomal protein L17</fullName>
    </recommendedName>
</protein>
<dbReference type="NCBIfam" id="TIGR00059">
    <property type="entry name" value="L17"/>
    <property type="match status" value="1"/>
</dbReference>
<comment type="similarity">
    <text evidence="1 5">Belongs to the bacterial ribosomal protein bL17 family.</text>
</comment>
<dbReference type="InterPro" id="IPR036373">
    <property type="entry name" value="Ribosomal_bL17_sf"/>
</dbReference>
<evidence type="ECO:0000256" key="2">
    <source>
        <dbReference type="ARBA" id="ARBA00022980"/>
    </source>
</evidence>
<name>A0ABP3YCN6_9BACT</name>
<evidence type="ECO:0000256" key="4">
    <source>
        <dbReference type="ARBA" id="ARBA00035494"/>
    </source>
</evidence>
<organism evidence="8 9">
    <name type="scientific">Algoriphagus jejuensis</name>
    <dbReference type="NCBI Taxonomy" id="419934"/>
    <lineage>
        <taxon>Bacteria</taxon>
        <taxon>Pseudomonadati</taxon>
        <taxon>Bacteroidota</taxon>
        <taxon>Cytophagia</taxon>
        <taxon>Cytophagales</taxon>
        <taxon>Cyclobacteriaceae</taxon>
        <taxon>Algoriphagus</taxon>
    </lineage>
</organism>
<dbReference type="Gene3D" id="3.90.1030.10">
    <property type="entry name" value="Ribosomal protein L17"/>
    <property type="match status" value="1"/>
</dbReference>
<evidence type="ECO:0000256" key="5">
    <source>
        <dbReference type="RuleBase" id="RU000660"/>
    </source>
</evidence>
<evidence type="ECO:0000256" key="6">
    <source>
        <dbReference type="RuleBase" id="RU000661"/>
    </source>
</evidence>